<gene>
    <name evidence="5" type="ORF">DFR86_07350</name>
</gene>
<dbReference type="GO" id="GO:0018738">
    <property type="term" value="F:S-formylglutathione hydrolase activity"/>
    <property type="evidence" value="ECO:0007669"/>
    <property type="project" value="UniProtKB-EC"/>
</dbReference>
<dbReference type="PANTHER" id="PTHR10061">
    <property type="entry name" value="S-FORMYLGLUTATHIONE HYDROLASE"/>
    <property type="match status" value="1"/>
</dbReference>
<comment type="similarity">
    <text evidence="1">Belongs to the esterase D family.</text>
</comment>
<organism evidence="5 6">
    <name type="scientific">Acidianus sulfidivorans JP7</name>
    <dbReference type="NCBI Taxonomy" id="619593"/>
    <lineage>
        <taxon>Archaea</taxon>
        <taxon>Thermoproteota</taxon>
        <taxon>Thermoprotei</taxon>
        <taxon>Sulfolobales</taxon>
        <taxon>Sulfolobaceae</taxon>
        <taxon>Acidianus</taxon>
    </lineage>
</organism>
<dbReference type="EC" id="3.1.2.12" evidence="2"/>
<evidence type="ECO:0000313" key="5">
    <source>
        <dbReference type="EMBL" id="AWR97381.1"/>
    </source>
</evidence>
<keyword evidence="4" id="KW-0378">Hydrolase</keyword>
<dbReference type="GO" id="GO:0046294">
    <property type="term" value="P:formaldehyde catabolic process"/>
    <property type="evidence" value="ECO:0007669"/>
    <property type="project" value="InterPro"/>
</dbReference>
<dbReference type="RefSeq" id="WP_110380271.1">
    <property type="nucleotide sequence ID" value="NZ_CP029288.2"/>
</dbReference>
<dbReference type="AlphaFoldDB" id="A0A2U9IMZ3"/>
<evidence type="ECO:0000313" key="6">
    <source>
        <dbReference type="Proteomes" id="UP000248410"/>
    </source>
</evidence>
<dbReference type="GO" id="GO:0052689">
    <property type="term" value="F:carboxylic ester hydrolase activity"/>
    <property type="evidence" value="ECO:0007669"/>
    <property type="project" value="UniProtKB-KW"/>
</dbReference>
<keyword evidence="6" id="KW-1185">Reference proteome</keyword>
<evidence type="ECO:0000256" key="4">
    <source>
        <dbReference type="ARBA" id="ARBA00022801"/>
    </source>
</evidence>
<sequence>MKLNLKFIDFESSVLIDNPLNDPYVRRIGILEPENPEGKPIIFYLSGYLSSSLSVLNYDPLSQDLQTRISRLLSESKMKGSIVILPDMFTKVGGNQYINSSAVGKYEDFLINELIPYFKDIYKSKAVGLVGKSSGGYGALVLAMKHKIDAIAVHSADSYFEYVYLPLFPKVIGNLRKFSSPEEWINEFWKKENKKKKDDLNTLNIIGMAAFYSPSSDGKIVLPFDLDSGEIIEDVWKKWLEKDPVRMIEKYYENLRKTKIFMDVGIKDEFNIQYGMRILHNRMKKLDVPHQYEEYNDGHLNTSYRLDISLSFIEKSLYEVIQ</sequence>
<dbReference type="EMBL" id="CP029288">
    <property type="protein sequence ID" value="AWR97381.1"/>
    <property type="molecule type" value="Genomic_DNA"/>
</dbReference>
<dbReference type="SUPFAM" id="SSF53474">
    <property type="entry name" value="alpha/beta-Hydrolases"/>
    <property type="match status" value="1"/>
</dbReference>
<dbReference type="Gene3D" id="3.40.50.1820">
    <property type="entry name" value="alpha/beta hydrolase"/>
    <property type="match status" value="1"/>
</dbReference>
<dbReference type="InterPro" id="IPR014186">
    <property type="entry name" value="S-formylglutathione_hydrol"/>
</dbReference>
<dbReference type="Proteomes" id="UP000248410">
    <property type="component" value="Chromosome"/>
</dbReference>
<evidence type="ECO:0000256" key="2">
    <source>
        <dbReference type="ARBA" id="ARBA00012479"/>
    </source>
</evidence>
<dbReference type="GO" id="GO:0005829">
    <property type="term" value="C:cytosol"/>
    <property type="evidence" value="ECO:0007669"/>
    <property type="project" value="TreeGrafter"/>
</dbReference>
<accession>A0A2U9IMZ3</accession>
<dbReference type="InterPro" id="IPR029058">
    <property type="entry name" value="AB_hydrolase_fold"/>
</dbReference>
<dbReference type="InterPro" id="IPR000801">
    <property type="entry name" value="Esterase-like"/>
</dbReference>
<dbReference type="GeneID" id="36837773"/>
<dbReference type="Pfam" id="PF00756">
    <property type="entry name" value="Esterase"/>
    <property type="match status" value="1"/>
</dbReference>
<dbReference type="KEGG" id="asul:DFR86_07350"/>
<reference evidence="5 6" key="1">
    <citation type="submission" date="2018-05" db="EMBL/GenBank/DDBJ databases">
        <title>Complete Genome Sequences of Extremely Thermoacidophilic, Metal-Mobilizing Type-Strain Members of the Archaeal Family Sulfolobaceae: Acidianus brierleyi DSM-1651T, Acidianus sulfidivorans DSM-18786T, Metallosphaera hakonensis DSM-7519T, and Metallosphaera prunae DSM-10039T.</title>
        <authorList>
            <person name="Counts J.A."/>
            <person name="Kelly R.M."/>
        </authorList>
    </citation>
    <scope>NUCLEOTIDE SEQUENCE [LARGE SCALE GENOMIC DNA]</scope>
    <source>
        <strain evidence="5 6">JP7</strain>
    </source>
</reference>
<protein>
    <recommendedName>
        <fullName evidence="2">S-formylglutathione hydrolase</fullName>
        <ecNumber evidence="2">3.1.2.12</ecNumber>
    </recommendedName>
</protein>
<name>A0A2U9IMZ3_9CREN</name>
<evidence type="ECO:0000256" key="1">
    <source>
        <dbReference type="ARBA" id="ARBA00005622"/>
    </source>
</evidence>
<dbReference type="PANTHER" id="PTHR10061:SF0">
    <property type="entry name" value="S-FORMYLGLUTATHIONE HYDROLASE"/>
    <property type="match status" value="1"/>
</dbReference>
<evidence type="ECO:0000256" key="3">
    <source>
        <dbReference type="ARBA" id="ARBA00022487"/>
    </source>
</evidence>
<proteinExistence type="inferred from homology"/>
<dbReference type="OrthoDB" id="39489at2157"/>
<keyword evidence="3" id="KW-0719">Serine esterase</keyword>